<dbReference type="Pfam" id="PF01494">
    <property type="entry name" value="FAD_binding_3"/>
    <property type="match status" value="1"/>
</dbReference>
<keyword evidence="3" id="KW-1185">Reference proteome</keyword>
<dbReference type="InterPro" id="IPR050407">
    <property type="entry name" value="Geranylgeranyl_reductase"/>
</dbReference>
<dbReference type="GO" id="GO:0016491">
    <property type="term" value="F:oxidoreductase activity"/>
    <property type="evidence" value="ECO:0007669"/>
    <property type="project" value="UniProtKB-KW"/>
</dbReference>
<dbReference type="InterPro" id="IPR002938">
    <property type="entry name" value="FAD-bd"/>
</dbReference>
<feature type="domain" description="FAD-binding" evidence="1">
    <location>
        <begin position="6"/>
        <end position="351"/>
    </location>
</feature>
<accession>A0ABW0L7S1</accession>
<dbReference type="PANTHER" id="PTHR42685:SF22">
    <property type="entry name" value="CONDITIONED MEDIUM FACTOR RECEPTOR 1"/>
    <property type="match status" value="1"/>
</dbReference>
<dbReference type="PRINTS" id="PR00420">
    <property type="entry name" value="RNGMNOXGNASE"/>
</dbReference>
<gene>
    <name evidence="2" type="ORF">ACFPN5_18315</name>
</gene>
<dbReference type="EC" id="1.-.-.-" evidence="2"/>
<protein>
    <submittedName>
        <fullName evidence="2">NAD(P)/FAD-dependent oxidoreductase</fullName>
        <ecNumber evidence="2">1.-.-.-</ecNumber>
    </submittedName>
</protein>
<organism evidence="2 3">
    <name type="scientific">Massilia niabensis</name>
    <dbReference type="NCBI Taxonomy" id="544910"/>
    <lineage>
        <taxon>Bacteria</taxon>
        <taxon>Pseudomonadati</taxon>
        <taxon>Pseudomonadota</taxon>
        <taxon>Betaproteobacteria</taxon>
        <taxon>Burkholderiales</taxon>
        <taxon>Oxalobacteraceae</taxon>
        <taxon>Telluria group</taxon>
        <taxon>Massilia</taxon>
    </lineage>
</organism>
<keyword evidence="2" id="KW-0560">Oxidoreductase</keyword>
<dbReference type="PANTHER" id="PTHR42685">
    <property type="entry name" value="GERANYLGERANYL DIPHOSPHATE REDUCTASE"/>
    <property type="match status" value="1"/>
</dbReference>
<sequence>MTTGFDALVIGAGPAGSAAAILLADAGWRVALVEKQAYPRRKVCGECISATNLPILQALGIGKAIGPLAGRPLRQVALVCGARIVRAPLPAFRDPVHQWGLAIGREHLDTLLLEQARCRGVSVFQPWQVCGIAGPPGHFQCRLRQGDGTGEYVLAAALVIDAHGSWEPPVLQEGGPRAPRDSRHRPSDLFAFKANFANASLDQGVLPVLSFPGGYGGMVIAGGARATFAFCLRRDALVEARIQFPNTTPAEAAQGWVRRHASAAAALLDDGVQVGKWLGAGPIRPGIHLGRRYAGAFRIGNAAGEAHPIIGEGISMALQSAVLLADTLLGQGAHRADGQAQVGIHAAYAEAWQRHFARRIHLSALYAQLAMRPHLLKGIFPALERHPALLTRFARWCGKVRPGPGLAGSERAAEYA</sequence>
<dbReference type="RefSeq" id="WP_379785215.1">
    <property type="nucleotide sequence ID" value="NZ_JBHSMU010000015.1"/>
</dbReference>
<dbReference type="InterPro" id="IPR036188">
    <property type="entry name" value="FAD/NAD-bd_sf"/>
</dbReference>
<dbReference type="EMBL" id="JBHSMU010000015">
    <property type="protein sequence ID" value="MFC5461769.1"/>
    <property type="molecule type" value="Genomic_DNA"/>
</dbReference>
<evidence type="ECO:0000259" key="1">
    <source>
        <dbReference type="Pfam" id="PF01494"/>
    </source>
</evidence>
<reference evidence="3" key="1">
    <citation type="journal article" date="2019" name="Int. J. Syst. Evol. Microbiol.">
        <title>The Global Catalogue of Microorganisms (GCM) 10K type strain sequencing project: providing services to taxonomists for standard genome sequencing and annotation.</title>
        <authorList>
            <consortium name="The Broad Institute Genomics Platform"/>
            <consortium name="The Broad Institute Genome Sequencing Center for Infectious Disease"/>
            <person name="Wu L."/>
            <person name="Ma J."/>
        </authorList>
    </citation>
    <scope>NUCLEOTIDE SEQUENCE [LARGE SCALE GENOMIC DNA]</scope>
    <source>
        <strain evidence="3">KACC 12649</strain>
    </source>
</reference>
<dbReference type="Gene3D" id="3.50.50.60">
    <property type="entry name" value="FAD/NAD(P)-binding domain"/>
    <property type="match status" value="1"/>
</dbReference>
<dbReference type="SUPFAM" id="SSF51905">
    <property type="entry name" value="FAD/NAD(P)-binding domain"/>
    <property type="match status" value="1"/>
</dbReference>
<name>A0ABW0L7S1_9BURK</name>
<proteinExistence type="predicted"/>
<dbReference type="Proteomes" id="UP001596050">
    <property type="component" value="Unassembled WGS sequence"/>
</dbReference>
<comment type="caution">
    <text evidence="2">The sequence shown here is derived from an EMBL/GenBank/DDBJ whole genome shotgun (WGS) entry which is preliminary data.</text>
</comment>
<evidence type="ECO:0000313" key="3">
    <source>
        <dbReference type="Proteomes" id="UP001596050"/>
    </source>
</evidence>
<evidence type="ECO:0000313" key="2">
    <source>
        <dbReference type="EMBL" id="MFC5461769.1"/>
    </source>
</evidence>